<comment type="caution">
    <text evidence="3">The sequence shown here is derived from an EMBL/GenBank/DDBJ whole genome shotgun (WGS) entry which is preliminary data.</text>
</comment>
<dbReference type="PANTHER" id="PTHR47505">
    <property type="entry name" value="DNA UTILIZATION PROTEIN YHGH"/>
    <property type="match status" value="1"/>
</dbReference>
<feature type="domain" description="Phosphoribosyltransferase" evidence="2">
    <location>
        <begin position="172"/>
        <end position="224"/>
    </location>
</feature>
<dbReference type="InterPro" id="IPR000836">
    <property type="entry name" value="PRTase_dom"/>
</dbReference>
<accession>A0A931WPH9</accession>
<dbReference type="SUPFAM" id="SSF53271">
    <property type="entry name" value="PRTase-like"/>
    <property type="match status" value="1"/>
</dbReference>
<evidence type="ECO:0000259" key="2">
    <source>
        <dbReference type="Pfam" id="PF00156"/>
    </source>
</evidence>
<name>A0A931WPH9_9BACT</name>
<dbReference type="EMBL" id="JACOZA010000035">
    <property type="protein sequence ID" value="MBI2096791.1"/>
    <property type="molecule type" value="Genomic_DNA"/>
</dbReference>
<dbReference type="InterPro" id="IPR051910">
    <property type="entry name" value="ComF/GntX_DNA_util-trans"/>
</dbReference>
<organism evidence="3 4">
    <name type="scientific">Candidatus Sungiibacteriota bacterium</name>
    <dbReference type="NCBI Taxonomy" id="2750080"/>
    <lineage>
        <taxon>Bacteria</taxon>
        <taxon>Candidatus Sungiibacteriota</taxon>
    </lineage>
</organism>
<evidence type="ECO:0000313" key="4">
    <source>
        <dbReference type="Proteomes" id="UP000724148"/>
    </source>
</evidence>
<dbReference type="Proteomes" id="UP000724148">
    <property type="component" value="Unassembled WGS sequence"/>
</dbReference>
<dbReference type="Gene3D" id="3.40.50.2020">
    <property type="match status" value="1"/>
</dbReference>
<dbReference type="PANTHER" id="PTHR47505:SF1">
    <property type="entry name" value="DNA UTILIZATION PROTEIN YHGH"/>
    <property type="match status" value="1"/>
</dbReference>
<dbReference type="InterPro" id="IPR029057">
    <property type="entry name" value="PRTase-like"/>
</dbReference>
<protein>
    <submittedName>
        <fullName evidence="3">ComF family protein</fullName>
    </submittedName>
</protein>
<sequence length="230" mass="25664">MLEAAVEFVLDILFPKRCVGCHKEGLFLCGQCRGQIQLLPPACFVCRQRSPDGTVCESCKPQTRIRRFIAPLSFHDQTSRELIHIYKYQGVKEIAEILGEYITSAARSYGIFPPDHSILVPIPLSPQRLRERGFNQAELVARVIGEKFGLPVNTGVLRRPLHRKHQTEMPNREERIENAKGVYAPKEKIPPGTVIILVDDVSTTGATLEEAARVLKAAGAKQVWALTAAR</sequence>
<dbReference type="AlphaFoldDB" id="A0A931WPH9"/>
<proteinExistence type="inferred from homology"/>
<gene>
    <name evidence="3" type="ORF">HYT40_01385</name>
</gene>
<reference evidence="3" key="1">
    <citation type="submission" date="2020-07" db="EMBL/GenBank/DDBJ databases">
        <title>Huge and variable diversity of episymbiotic CPR bacteria and DPANN archaea in groundwater ecosystems.</title>
        <authorList>
            <person name="He C.Y."/>
            <person name="Keren R."/>
            <person name="Whittaker M."/>
            <person name="Farag I.F."/>
            <person name="Doudna J."/>
            <person name="Cate J.H.D."/>
            <person name="Banfield J.F."/>
        </authorList>
    </citation>
    <scope>NUCLEOTIDE SEQUENCE</scope>
    <source>
        <strain evidence="3">NC_groundwater_193_Ag_S-0.1um_51_7</strain>
    </source>
</reference>
<dbReference type="CDD" id="cd06223">
    <property type="entry name" value="PRTases_typeI"/>
    <property type="match status" value="1"/>
</dbReference>
<comment type="similarity">
    <text evidence="1">Belongs to the ComF/GntX family.</text>
</comment>
<evidence type="ECO:0000256" key="1">
    <source>
        <dbReference type="ARBA" id="ARBA00008007"/>
    </source>
</evidence>
<dbReference type="Pfam" id="PF00156">
    <property type="entry name" value="Pribosyltran"/>
    <property type="match status" value="1"/>
</dbReference>
<evidence type="ECO:0000313" key="3">
    <source>
        <dbReference type="EMBL" id="MBI2096791.1"/>
    </source>
</evidence>